<dbReference type="Pfam" id="PF15157">
    <property type="entry name" value="IQCJ-SCHIP1"/>
    <property type="match status" value="2"/>
</dbReference>
<dbReference type="Proteomes" id="UP000221080">
    <property type="component" value="Chromosome 20"/>
</dbReference>
<sequence>MLGTGDFRDASRGEGARLRGETERKRLSLRITQDEGRKYHHYCNHSGGGLKMERNQYQRTEIEANTALQQEQQLLMEKKAIIIQRAWRTLLERKQGWQEEPKNLINHFEMVSQEDALPTNLPPGELGQNLTLDKLKTLQSMKLISDGGYPLQNVQPAWQEFLQGQDILEKRSPSPLSLSSSDKMSTSVSMTTLSDGCTPDEGRKYHRFYDHSGDGLGGFKMERNHHYRTEGDDNAAHLQEQQLLMEKAILIQKAWRTLLEHKQGWQEEPKNRINHFEMVSQGDALPTNLPTGELGQNLTLDELKTLQNISDGEYPLQNIQHAWGDFLQRQDGLEKRSPSPPSLSSSDKMSTSISMTTLSDGSTPDYREDGMDLASDASSRSGSESNSNSNKVTPCSECKSSPSLELAALDDYDEEDEEFQQYKKRVIEDWENEYDADNQNGQDRTLRKAVNGRSLAEELQEVKSSPATASEELKQNGNLILPRKPQAKAIPKTPGTGGGGGGGGLGVGGMGLEGCYRLGGYREDSVVEEESQLPTMDWAALERHLAGLQFREQQENHNRNLGRTNSMNAQKNERESIRQKLALGSFFDDGPGIYTSCSKSGKPSLSSRLQSGMNLQICFVNDSGSDKDSDADDSKTETSLDTPLSPMSKQSSSYSDRDTTEEDSESLEDMDFLSRQKKLQAEAKLALAMAKPMAKMQVEVEKQNRKKSPVADLLPHMPHISECLMKRSLKPTDLRDMTLGQLQVIVNDLHSQIESLNEELVQLLLIRDELHMEQDAMLVDIEDLTSRTALTCYREQIWGSVPKDTSARGVVRSRESNRQTYD</sequence>
<evidence type="ECO:0000259" key="4">
    <source>
        <dbReference type="Pfam" id="PF15157"/>
    </source>
</evidence>
<feature type="region of interest" description="Disordered" evidence="2">
    <location>
        <begin position="172"/>
        <end position="197"/>
    </location>
</feature>
<name>A0A979FEA6_ICTPU</name>
<dbReference type="Pfam" id="PF10148">
    <property type="entry name" value="SCHIP-1_C"/>
    <property type="match status" value="1"/>
</dbReference>
<feature type="compositionally biased region" description="Polar residues" evidence="2">
    <location>
        <begin position="639"/>
        <end position="650"/>
    </location>
</feature>
<dbReference type="PANTHER" id="PTHR13103:SF4">
    <property type="entry name" value="SCHWANNOMIN-INTERACTING PROTEIN 1-LIKE ISOFORM X1"/>
    <property type="match status" value="1"/>
</dbReference>
<dbReference type="GO" id="GO:0035332">
    <property type="term" value="P:positive regulation of hippo signaling"/>
    <property type="evidence" value="ECO:0007669"/>
    <property type="project" value="TreeGrafter"/>
</dbReference>
<gene>
    <name evidence="6" type="primary">schip1</name>
</gene>
<feature type="region of interest" description="Disordered" evidence="2">
    <location>
        <begin position="1"/>
        <end position="25"/>
    </location>
</feature>
<reference evidence="6" key="2">
    <citation type="submission" date="2025-08" db="UniProtKB">
        <authorList>
            <consortium name="RefSeq"/>
        </authorList>
    </citation>
    <scope>IDENTIFICATION</scope>
    <source>
        <tissue evidence="6">Blood</tissue>
    </source>
</reference>
<feature type="compositionally biased region" description="Basic and acidic residues" evidence="2">
    <location>
        <begin position="624"/>
        <end position="638"/>
    </location>
</feature>
<dbReference type="InterPro" id="IPR029362">
    <property type="entry name" value="IQCJ-SCHIP1_N"/>
</dbReference>
<evidence type="ECO:0000313" key="5">
    <source>
        <dbReference type="Proteomes" id="UP000221080"/>
    </source>
</evidence>
<feature type="compositionally biased region" description="Low complexity" evidence="2">
    <location>
        <begin position="375"/>
        <end position="390"/>
    </location>
</feature>
<feature type="compositionally biased region" description="Low complexity" evidence="2">
    <location>
        <begin position="173"/>
        <end position="191"/>
    </location>
</feature>
<dbReference type="RefSeq" id="XP_047018584.1">
    <property type="nucleotide sequence ID" value="XM_047162628.2"/>
</dbReference>
<evidence type="ECO:0000256" key="1">
    <source>
        <dbReference type="SAM" id="Coils"/>
    </source>
</evidence>
<feature type="region of interest" description="Disordered" evidence="2">
    <location>
        <begin position="331"/>
        <end position="400"/>
    </location>
</feature>
<dbReference type="GeneID" id="108280660"/>
<dbReference type="GO" id="GO:0005886">
    <property type="term" value="C:plasma membrane"/>
    <property type="evidence" value="ECO:0007669"/>
    <property type="project" value="TreeGrafter"/>
</dbReference>
<dbReference type="GO" id="GO:0030054">
    <property type="term" value="C:cell junction"/>
    <property type="evidence" value="ECO:0007669"/>
    <property type="project" value="TreeGrafter"/>
</dbReference>
<feature type="coiled-coil region" evidence="1">
    <location>
        <begin position="739"/>
        <end position="773"/>
    </location>
</feature>
<dbReference type="InterPro" id="IPR015649">
    <property type="entry name" value="SCHIP_1_C"/>
</dbReference>
<dbReference type="InterPro" id="IPR000048">
    <property type="entry name" value="IQ_motif_EF-hand-BS"/>
</dbReference>
<dbReference type="Pfam" id="PF00612">
    <property type="entry name" value="IQ"/>
    <property type="match status" value="1"/>
</dbReference>
<protein>
    <submittedName>
        <fullName evidence="6">Schwannomin-interacting protein 1 isoform X1</fullName>
    </submittedName>
</protein>
<keyword evidence="1" id="KW-0175">Coiled coil</keyword>
<feature type="region of interest" description="Disordered" evidence="2">
    <location>
        <begin position="461"/>
        <end position="480"/>
    </location>
</feature>
<keyword evidence="5" id="KW-1185">Reference proteome</keyword>
<dbReference type="InterPro" id="IPR039045">
    <property type="entry name" value="SCHIP_1"/>
</dbReference>
<evidence type="ECO:0000259" key="3">
    <source>
        <dbReference type="Pfam" id="PF10148"/>
    </source>
</evidence>
<evidence type="ECO:0000313" key="6">
    <source>
        <dbReference type="RefSeq" id="XP_047018584.1"/>
    </source>
</evidence>
<feature type="region of interest" description="Disordered" evidence="2">
    <location>
        <begin position="554"/>
        <end position="575"/>
    </location>
</feature>
<organism evidence="5 6">
    <name type="scientific">Ictalurus punctatus</name>
    <name type="common">Channel catfish</name>
    <name type="synonym">Silurus punctatus</name>
    <dbReference type="NCBI Taxonomy" id="7998"/>
    <lineage>
        <taxon>Eukaryota</taxon>
        <taxon>Metazoa</taxon>
        <taxon>Chordata</taxon>
        <taxon>Craniata</taxon>
        <taxon>Vertebrata</taxon>
        <taxon>Euteleostomi</taxon>
        <taxon>Actinopterygii</taxon>
        <taxon>Neopterygii</taxon>
        <taxon>Teleostei</taxon>
        <taxon>Ostariophysi</taxon>
        <taxon>Siluriformes</taxon>
        <taxon>Ictaluridae</taxon>
        <taxon>Ictalurus</taxon>
    </lineage>
</organism>
<proteinExistence type="predicted"/>
<feature type="domain" description="Schwannomin interacting protein 1 C-terminal" evidence="3">
    <location>
        <begin position="570"/>
        <end position="786"/>
    </location>
</feature>
<feature type="compositionally biased region" description="Low complexity" evidence="2">
    <location>
        <begin position="342"/>
        <end position="354"/>
    </location>
</feature>
<feature type="compositionally biased region" description="Polar residues" evidence="2">
    <location>
        <begin position="559"/>
        <end position="570"/>
    </location>
</feature>
<dbReference type="AlphaFoldDB" id="A0A979FEA6"/>
<feature type="domain" description="Fusion protein IQCJ-SCHIP1 N-terminal" evidence="4">
    <location>
        <begin position="314"/>
        <end position="364"/>
    </location>
</feature>
<accession>A0A979FEA6</accession>
<feature type="domain" description="Fusion protein IQCJ-SCHIP1 N-terminal" evidence="4">
    <location>
        <begin position="154"/>
        <end position="199"/>
    </location>
</feature>
<feature type="compositionally biased region" description="Acidic residues" evidence="2">
    <location>
        <begin position="659"/>
        <end position="671"/>
    </location>
</feature>
<evidence type="ECO:0000256" key="2">
    <source>
        <dbReference type="SAM" id="MobiDB-lite"/>
    </source>
</evidence>
<reference evidence="5" key="1">
    <citation type="journal article" date="2016" name="Nat. Commun.">
        <title>The channel catfish genome sequence provides insights into the evolution of scale formation in teleosts.</title>
        <authorList>
            <person name="Liu Z."/>
            <person name="Liu S."/>
            <person name="Yao J."/>
            <person name="Bao L."/>
            <person name="Zhang J."/>
            <person name="Li Y."/>
            <person name="Jiang C."/>
            <person name="Sun L."/>
            <person name="Wang R."/>
            <person name="Zhang Y."/>
            <person name="Zhou T."/>
            <person name="Zeng Q."/>
            <person name="Fu Q."/>
            <person name="Gao S."/>
            <person name="Li N."/>
            <person name="Koren S."/>
            <person name="Jiang Y."/>
            <person name="Zimin A."/>
            <person name="Xu P."/>
            <person name="Phillippy A.M."/>
            <person name="Geng X."/>
            <person name="Song L."/>
            <person name="Sun F."/>
            <person name="Li C."/>
            <person name="Wang X."/>
            <person name="Chen A."/>
            <person name="Jin Y."/>
            <person name="Yuan Z."/>
            <person name="Yang Y."/>
            <person name="Tan S."/>
            <person name="Peatman E."/>
            <person name="Lu J."/>
            <person name="Qin Z."/>
            <person name="Dunham R."/>
            <person name="Li Z."/>
            <person name="Sonstegard T."/>
            <person name="Feng J."/>
            <person name="Danzmann R.G."/>
            <person name="Schroeder S."/>
            <person name="Scheffler B."/>
            <person name="Duke M.V."/>
            <person name="Ballard L."/>
            <person name="Kucuktas H."/>
            <person name="Kaltenboeck L."/>
            <person name="Liu H."/>
            <person name="Armbruster J."/>
            <person name="Xie Y."/>
            <person name="Kirby M.L."/>
            <person name="Tian Y."/>
            <person name="Flanagan M.E."/>
            <person name="Mu W."/>
            <person name="Waldbieser G.C."/>
        </authorList>
    </citation>
    <scope>NUCLEOTIDE SEQUENCE [LARGE SCALE GENOMIC DNA]</scope>
    <source>
        <strain evidence="5">SDA103</strain>
    </source>
</reference>
<dbReference type="CTD" id="29970"/>
<dbReference type="PANTHER" id="PTHR13103">
    <property type="entry name" value="SCHWANNOMIN INTERACTING PROTEIN 1"/>
    <property type="match status" value="1"/>
</dbReference>
<feature type="region of interest" description="Disordered" evidence="2">
    <location>
        <begin position="623"/>
        <end position="671"/>
    </location>
</feature>
<dbReference type="OrthoDB" id="6260144at2759"/>